<accession>A0A1W6MZB8</accession>
<dbReference type="SUPFAM" id="SSF159664">
    <property type="entry name" value="CobE/GbiG C-terminal domain-like"/>
    <property type="match status" value="1"/>
</dbReference>
<dbReference type="STRING" id="655015.B1812_19515"/>
<sequence length="134" mass="13371">MAGAKAVTARLAIGVGGRRGVDPIALAALAREAAARCGVVVEGAVCAALAGREDEAEFRAASGLLSASFVLLPLEALRKRDAELLTRSPLVAAMFGVGSLVEALALAGAGEGSRLLAPRFSTDRLACAIAEGAA</sequence>
<organism evidence="3 4">
    <name type="scientific">Methylocystis bryophila</name>
    <dbReference type="NCBI Taxonomy" id="655015"/>
    <lineage>
        <taxon>Bacteria</taxon>
        <taxon>Pseudomonadati</taxon>
        <taxon>Pseudomonadota</taxon>
        <taxon>Alphaproteobacteria</taxon>
        <taxon>Hyphomicrobiales</taxon>
        <taxon>Methylocystaceae</taxon>
        <taxon>Methylocystis</taxon>
    </lineage>
</organism>
<protein>
    <recommendedName>
        <fullName evidence="2">CobE/GbiG C-terminal domain-containing protein</fullName>
    </recommendedName>
</protein>
<evidence type="ECO:0000259" key="2">
    <source>
        <dbReference type="Pfam" id="PF01890"/>
    </source>
</evidence>
<dbReference type="EMBL" id="CP019948">
    <property type="protein sequence ID" value="ARN82903.1"/>
    <property type="molecule type" value="Genomic_DNA"/>
</dbReference>
<keyword evidence="1" id="KW-0812">Transmembrane</keyword>
<proteinExistence type="predicted"/>
<evidence type="ECO:0000313" key="4">
    <source>
        <dbReference type="Proteomes" id="UP000193978"/>
    </source>
</evidence>
<dbReference type="Gene3D" id="3.30.420.180">
    <property type="entry name" value="CobE/GbiG C-terminal domain"/>
    <property type="match status" value="1"/>
</dbReference>
<gene>
    <name evidence="3" type="ORF">B1812_19515</name>
</gene>
<reference evidence="3 4" key="1">
    <citation type="submission" date="2017-02" db="EMBL/GenBank/DDBJ databases">
        <authorList>
            <person name="Peterson S.W."/>
        </authorList>
    </citation>
    <scope>NUCLEOTIDE SEQUENCE [LARGE SCALE GENOMIC DNA]</scope>
    <source>
        <strain evidence="3 4">S285</strain>
    </source>
</reference>
<keyword evidence="1" id="KW-1133">Transmembrane helix</keyword>
<keyword evidence="1" id="KW-0472">Membrane</keyword>
<dbReference type="Proteomes" id="UP000193978">
    <property type="component" value="Chromosome"/>
</dbReference>
<dbReference type="KEGG" id="mbry:B1812_19515"/>
<dbReference type="GO" id="GO:0009236">
    <property type="term" value="P:cobalamin biosynthetic process"/>
    <property type="evidence" value="ECO:0007669"/>
    <property type="project" value="InterPro"/>
</dbReference>
<name>A0A1W6MZB8_9HYPH</name>
<feature type="transmembrane region" description="Helical" evidence="1">
    <location>
        <begin position="89"/>
        <end position="109"/>
    </location>
</feature>
<dbReference type="OrthoDB" id="7308095at2"/>
<evidence type="ECO:0000313" key="3">
    <source>
        <dbReference type="EMBL" id="ARN82903.1"/>
    </source>
</evidence>
<dbReference type="AlphaFoldDB" id="A0A1W6MZB8"/>
<evidence type="ECO:0000256" key="1">
    <source>
        <dbReference type="SAM" id="Phobius"/>
    </source>
</evidence>
<dbReference type="Pfam" id="PF01890">
    <property type="entry name" value="CbiG_C"/>
    <property type="match status" value="1"/>
</dbReference>
<dbReference type="InterPro" id="IPR002750">
    <property type="entry name" value="CobE/GbiG_C"/>
</dbReference>
<feature type="domain" description="CobE/GbiG C-terminal" evidence="2">
    <location>
        <begin position="11"/>
        <end position="130"/>
    </location>
</feature>
<dbReference type="InterPro" id="IPR036518">
    <property type="entry name" value="CobE/GbiG_C_sf"/>
</dbReference>
<keyword evidence="4" id="KW-1185">Reference proteome</keyword>